<keyword evidence="5" id="KW-1185">Reference proteome</keyword>
<feature type="domain" description="F-box associated beta-propeller type 1" evidence="3">
    <location>
        <begin position="106"/>
        <end position="337"/>
    </location>
</feature>
<evidence type="ECO:0000313" key="4">
    <source>
        <dbReference type="EMBL" id="KAK1367528.1"/>
    </source>
</evidence>
<dbReference type="InterPro" id="IPR001810">
    <property type="entry name" value="F-box_dom"/>
</dbReference>
<dbReference type="Pfam" id="PF00646">
    <property type="entry name" value="F-box"/>
    <property type="match status" value="1"/>
</dbReference>
<dbReference type="PANTHER" id="PTHR31672:SF10">
    <property type="entry name" value="F-BOX DOMAIN-CONTAINING PROTEIN"/>
    <property type="match status" value="1"/>
</dbReference>
<evidence type="ECO:0000259" key="3">
    <source>
        <dbReference type="Pfam" id="PF07734"/>
    </source>
</evidence>
<evidence type="ECO:0000256" key="1">
    <source>
        <dbReference type="SAM" id="MobiDB-lite"/>
    </source>
</evidence>
<dbReference type="SUPFAM" id="SSF81383">
    <property type="entry name" value="F-box domain"/>
    <property type="match status" value="1"/>
</dbReference>
<dbReference type="InterPro" id="IPR006527">
    <property type="entry name" value="F-box-assoc_dom_typ1"/>
</dbReference>
<proteinExistence type="predicted"/>
<protein>
    <recommendedName>
        <fullName evidence="6">F-box domain-containing protein</fullName>
    </recommendedName>
</protein>
<reference evidence="4" key="2">
    <citation type="submission" date="2023-05" db="EMBL/GenBank/DDBJ databases">
        <authorList>
            <person name="Schelkunov M.I."/>
        </authorList>
    </citation>
    <scope>NUCLEOTIDE SEQUENCE</scope>
    <source>
        <strain evidence="4">Hsosn_3</strain>
        <tissue evidence="4">Leaf</tissue>
    </source>
</reference>
<accession>A0AAD8HJM1</accession>
<dbReference type="Pfam" id="PF07734">
    <property type="entry name" value="FBA_1"/>
    <property type="match status" value="1"/>
</dbReference>
<dbReference type="PANTHER" id="PTHR31672">
    <property type="entry name" value="BNACNNG10540D PROTEIN"/>
    <property type="match status" value="1"/>
</dbReference>
<name>A0AAD8HJM1_9APIA</name>
<dbReference type="InterPro" id="IPR050796">
    <property type="entry name" value="SCF_F-box_component"/>
</dbReference>
<feature type="compositionally biased region" description="Polar residues" evidence="1">
    <location>
        <begin position="1"/>
        <end position="14"/>
    </location>
</feature>
<feature type="region of interest" description="Disordered" evidence="1">
    <location>
        <begin position="1"/>
        <end position="55"/>
    </location>
</feature>
<dbReference type="Proteomes" id="UP001237642">
    <property type="component" value="Unassembled WGS sequence"/>
</dbReference>
<dbReference type="Gene3D" id="1.20.1280.50">
    <property type="match status" value="1"/>
</dbReference>
<comment type="caution">
    <text evidence="4">The sequence shown here is derived from an EMBL/GenBank/DDBJ whole genome shotgun (WGS) entry which is preliminary data.</text>
</comment>
<reference evidence="4" key="1">
    <citation type="submission" date="2023-02" db="EMBL/GenBank/DDBJ databases">
        <title>Genome of toxic invasive species Heracleum sosnowskyi carries increased number of genes despite the absence of recent whole-genome duplications.</title>
        <authorList>
            <person name="Schelkunov M."/>
            <person name="Shtratnikova V."/>
            <person name="Makarenko M."/>
            <person name="Klepikova A."/>
            <person name="Omelchenko D."/>
            <person name="Novikova G."/>
            <person name="Obukhova E."/>
            <person name="Bogdanov V."/>
            <person name="Penin A."/>
            <person name="Logacheva M."/>
        </authorList>
    </citation>
    <scope>NUCLEOTIDE SEQUENCE</scope>
    <source>
        <strain evidence="4">Hsosn_3</strain>
        <tissue evidence="4">Leaf</tissue>
    </source>
</reference>
<dbReference type="InterPro" id="IPR011043">
    <property type="entry name" value="Gal_Oxase/kelch_b-propeller"/>
</dbReference>
<dbReference type="SUPFAM" id="SSF50965">
    <property type="entry name" value="Galactose oxidase, central domain"/>
    <property type="match status" value="1"/>
</dbReference>
<dbReference type="InterPro" id="IPR017451">
    <property type="entry name" value="F-box-assoc_interact_dom"/>
</dbReference>
<dbReference type="EMBL" id="JAUIZM010000008">
    <property type="protein sequence ID" value="KAK1367528.1"/>
    <property type="molecule type" value="Genomic_DNA"/>
</dbReference>
<evidence type="ECO:0000259" key="2">
    <source>
        <dbReference type="Pfam" id="PF00646"/>
    </source>
</evidence>
<evidence type="ECO:0000313" key="5">
    <source>
        <dbReference type="Proteomes" id="UP001237642"/>
    </source>
</evidence>
<gene>
    <name evidence="4" type="ORF">POM88_033620</name>
</gene>
<dbReference type="InterPro" id="IPR036047">
    <property type="entry name" value="F-box-like_dom_sf"/>
</dbReference>
<dbReference type="AlphaFoldDB" id="A0AAD8HJM1"/>
<evidence type="ECO:0008006" key="6">
    <source>
        <dbReference type="Google" id="ProtNLM"/>
    </source>
</evidence>
<sequence>MSKSYFHSLTNPQKWTPEEAAGETISGETNPNPLHSHLPVNPTSPEPSKPQPTGKSLPAELLLEILYRSEVKSLVRFMCVCKSWFDNPKKINFADFSKKMHVASSINGVVLLMNIDEMFGRFVVLWNPAINQWKAIKLDEKAGYDDDLERSAFGLGYDEGNDDFRIIRVVTKSTSRTEFYKNFKWAWVEVYSRNRGCWKDVDHEGELFFWPRQYHCNFIVKGAPYFIGIDVMPDSAVAFQHEILALFDPCTGFYKKVQYPEHFREMSTWAQPFEYQDSVSVMVQFTPGLLDEPMIDLYVLDDDTASWTKMYTFGPFPYGEFHVPRQSFKSGEIVIEEQLHTRDLYLYDPKASYISSLIGIEGLKPLWIQSYSHTESLVSVKRMELLGNEDKNKKTKAKKSRILAWSRKE</sequence>
<feature type="domain" description="F-box" evidence="2">
    <location>
        <begin position="56"/>
        <end position="84"/>
    </location>
</feature>
<organism evidence="4 5">
    <name type="scientific">Heracleum sosnowskyi</name>
    <dbReference type="NCBI Taxonomy" id="360622"/>
    <lineage>
        <taxon>Eukaryota</taxon>
        <taxon>Viridiplantae</taxon>
        <taxon>Streptophyta</taxon>
        <taxon>Embryophyta</taxon>
        <taxon>Tracheophyta</taxon>
        <taxon>Spermatophyta</taxon>
        <taxon>Magnoliopsida</taxon>
        <taxon>eudicotyledons</taxon>
        <taxon>Gunneridae</taxon>
        <taxon>Pentapetalae</taxon>
        <taxon>asterids</taxon>
        <taxon>campanulids</taxon>
        <taxon>Apiales</taxon>
        <taxon>Apiaceae</taxon>
        <taxon>Apioideae</taxon>
        <taxon>apioid superclade</taxon>
        <taxon>Tordylieae</taxon>
        <taxon>Tordyliinae</taxon>
        <taxon>Heracleum</taxon>
    </lineage>
</organism>
<dbReference type="NCBIfam" id="TIGR01640">
    <property type="entry name" value="F_box_assoc_1"/>
    <property type="match status" value="1"/>
</dbReference>